<dbReference type="GO" id="GO:0008270">
    <property type="term" value="F:zinc ion binding"/>
    <property type="evidence" value="ECO:0007669"/>
    <property type="project" value="InterPro"/>
</dbReference>
<dbReference type="InterPro" id="IPR036864">
    <property type="entry name" value="Zn2-C6_fun-type_DNA-bd_sf"/>
</dbReference>
<dbReference type="Pfam" id="PF00172">
    <property type="entry name" value="Zn_clus"/>
    <property type="match status" value="1"/>
</dbReference>
<dbReference type="PROSITE" id="PS50048">
    <property type="entry name" value="ZN2_CY6_FUNGAL_2"/>
    <property type="match status" value="1"/>
</dbReference>
<reference evidence="4" key="1">
    <citation type="journal article" date="2023" name="Mol. Phylogenet. Evol.">
        <title>Genome-scale phylogeny and comparative genomics of the fungal order Sordariales.</title>
        <authorList>
            <person name="Hensen N."/>
            <person name="Bonometti L."/>
            <person name="Westerberg I."/>
            <person name="Brannstrom I.O."/>
            <person name="Guillou S."/>
            <person name="Cros-Aarteil S."/>
            <person name="Calhoun S."/>
            <person name="Haridas S."/>
            <person name="Kuo A."/>
            <person name="Mondo S."/>
            <person name="Pangilinan J."/>
            <person name="Riley R."/>
            <person name="LaButti K."/>
            <person name="Andreopoulos B."/>
            <person name="Lipzen A."/>
            <person name="Chen C."/>
            <person name="Yan M."/>
            <person name="Daum C."/>
            <person name="Ng V."/>
            <person name="Clum A."/>
            <person name="Steindorff A."/>
            <person name="Ohm R.A."/>
            <person name="Martin F."/>
            <person name="Silar P."/>
            <person name="Natvig D.O."/>
            <person name="Lalanne C."/>
            <person name="Gautier V."/>
            <person name="Ament-Velasquez S.L."/>
            <person name="Kruys A."/>
            <person name="Hutchinson M.I."/>
            <person name="Powell A.J."/>
            <person name="Barry K."/>
            <person name="Miller A.N."/>
            <person name="Grigoriev I.V."/>
            <person name="Debuchy R."/>
            <person name="Gladieux P."/>
            <person name="Hiltunen Thoren M."/>
            <person name="Johannesson H."/>
        </authorList>
    </citation>
    <scope>NUCLEOTIDE SEQUENCE</scope>
    <source>
        <strain evidence="4">CBS 232.78</strain>
    </source>
</reference>
<feature type="domain" description="Zn(2)-C6 fungal-type" evidence="3">
    <location>
        <begin position="65"/>
        <end position="95"/>
    </location>
</feature>
<keyword evidence="1" id="KW-0539">Nucleus</keyword>
<dbReference type="InterPro" id="IPR053157">
    <property type="entry name" value="Sterol_Uptake_Regulator"/>
</dbReference>
<protein>
    <recommendedName>
        <fullName evidence="3">Zn(2)-C6 fungal-type domain-containing protein</fullName>
    </recommendedName>
</protein>
<dbReference type="PANTHER" id="PTHR47784">
    <property type="entry name" value="STEROL UPTAKE CONTROL PROTEIN 2"/>
    <property type="match status" value="1"/>
</dbReference>
<feature type="region of interest" description="Disordered" evidence="2">
    <location>
        <begin position="97"/>
        <end position="157"/>
    </location>
</feature>
<keyword evidence="5" id="KW-1185">Reference proteome</keyword>
<sequence length="475" mass="53061">MGNVGFNVAWGKYSVLATTSTGSCQDPLTLAVALKMVLQGLYRRSDAVGYRVKMLRRSHKKSRAGCNECKRRHVKCDEQRPKCIICTLSERDCSYPEQLQPLPPPPPPQQQQPTNSSPPVSVSSSSSSVTLTEISPAQGPIQAITPPPPLERGIGTPMPQVAHLLNAEVNHTHMELLLSFSFEDHSPELDHDLHETGKRALFNTAMESPFLLHQVLAISARRLAILKANTSGTPPYSQLAVVLQTRAVSIFNETASHSPLTKTNCVATLLFSTLLGRHLMVDMFSQRSGDFNTFLGSYIQYVTLHKGIKTVSNLFWPYLVQSDMRDIMIWSSGIKDSPPQGHHLDWLRYLVDEVTDLAPDSRQACVQAIQFLQVGLDSLLTGEVRKRRNMMVYMWSVAVAPEYMDLLAQRRPEAVAIFAHWALLLHCCRDVWHVGDSGAYLLRMIADDLGAEWGHWLEWPLAMLAADQCKDRKEG</sequence>
<dbReference type="PANTHER" id="PTHR47784:SF4">
    <property type="entry name" value="ZN(II)2CYS6 TRANSCRIPTION FACTOR (EUROFUNG)"/>
    <property type="match status" value="1"/>
</dbReference>
<proteinExistence type="predicted"/>
<dbReference type="Proteomes" id="UP001285441">
    <property type="component" value="Unassembled WGS sequence"/>
</dbReference>
<dbReference type="SMART" id="SM00066">
    <property type="entry name" value="GAL4"/>
    <property type="match status" value="1"/>
</dbReference>
<dbReference type="InterPro" id="IPR001138">
    <property type="entry name" value="Zn2Cys6_DnaBD"/>
</dbReference>
<dbReference type="EMBL" id="JAULSW010000001">
    <property type="protein sequence ID" value="KAK3393452.1"/>
    <property type="molecule type" value="Genomic_DNA"/>
</dbReference>
<dbReference type="CDD" id="cd00067">
    <property type="entry name" value="GAL4"/>
    <property type="match status" value="1"/>
</dbReference>
<gene>
    <name evidence="4" type="ORF">B0H63DRAFT_443695</name>
</gene>
<comment type="caution">
    <text evidence="4">The sequence shown here is derived from an EMBL/GenBank/DDBJ whole genome shotgun (WGS) entry which is preliminary data.</text>
</comment>
<organism evidence="4 5">
    <name type="scientific">Podospora didyma</name>
    <dbReference type="NCBI Taxonomy" id="330526"/>
    <lineage>
        <taxon>Eukaryota</taxon>
        <taxon>Fungi</taxon>
        <taxon>Dikarya</taxon>
        <taxon>Ascomycota</taxon>
        <taxon>Pezizomycotina</taxon>
        <taxon>Sordariomycetes</taxon>
        <taxon>Sordariomycetidae</taxon>
        <taxon>Sordariales</taxon>
        <taxon>Podosporaceae</taxon>
        <taxon>Podospora</taxon>
    </lineage>
</organism>
<dbReference type="GO" id="GO:0001228">
    <property type="term" value="F:DNA-binding transcription activator activity, RNA polymerase II-specific"/>
    <property type="evidence" value="ECO:0007669"/>
    <property type="project" value="TreeGrafter"/>
</dbReference>
<dbReference type="SUPFAM" id="SSF57701">
    <property type="entry name" value="Zn2/Cys6 DNA-binding domain"/>
    <property type="match status" value="1"/>
</dbReference>
<reference evidence="4" key="2">
    <citation type="submission" date="2023-06" db="EMBL/GenBank/DDBJ databases">
        <authorList>
            <consortium name="Lawrence Berkeley National Laboratory"/>
            <person name="Haridas S."/>
            <person name="Hensen N."/>
            <person name="Bonometti L."/>
            <person name="Westerberg I."/>
            <person name="Brannstrom I.O."/>
            <person name="Guillou S."/>
            <person name="Cros-Aarteil S."/>
            <person name="Calhoun S."/>
            <person name="Kuo A."/>
            <person name="Mondo S."/>
            <person name="Pangilinan J."/>
            <person name="Riley R."/>
            <person name="LaButti K."/>
            <person name="Andreopoulos B."/>
            <person name="Lipzen A."/>
            <person name="Chen C."/>
            <person name="Yanf M."/>
            <person name="Daum C."/>
            <person name="Ng V."/>
            <person name="Clum A."/>
            <person name="Steindorff A."/>
            <person name="Ohm R."/>
            <person name="Martin F."/>
            <person name="Silar P."/>
            <person name="Natvig D."/>
            <person name="Lalanne C."/>
            <person name="Gautier V."/>
            <person name="Ament-velasquez S.L."/>
            <person name="Kruys A."/>
            <person name="Hutchinson M.I."/>
            <person name="Powell A.J."/>
            <person name="Barry K."/>
            <person name="Miller A.N."/>
            <person name="Grigoriev I.V."/>
            <person name="Debuchy R."/>
            <person name="Gladieux P."/>
            <person name="Thoren M.H."/>
            <person name="Johannesson H."/>
        </authorList>
    </citation>
    <scope>NUCLEOTIDE SEQUENCE</scope>
    <source>
        <strain evidence="4">CBS 232.78</strain>
    </source>
</reference>
<accession>A0AAE0P567</accession>
<dbReference type="PROSITE" id="PS00463">
    <property type="entry name" value="ZN2_CY6_FUNGAL_1"/>
    <property type="match status" value="1"/>
</dbReference>
<feature type="compositionally biased region" description="Low complexity" evidence="2">
    <location>
        <begin position="111"/>
        <end position="132"/>
    </location>
</feature>
<dbReference type="AlphaFoldDB" id="A0AAE0P567"/>
<evidence type="ECO:0000256" key="1">
    <source>
        <dbReference type="ARBA" id="ARBA00023242"/>
    </source>
</evidence>
<evidence type="ECO:0000313" key="4">
    <source>
        <dbReference type="EMBL" id="KAK3393452.1"/>
    </source>
</evidence>
<name>A0AAE0P567_9PEZI</name>
<dbReference type="Gene3D" id="4.10.240.10">
    <property type="entry name" value="Zn(2)-C6 fungal-type DNA-binding domain"/>
    <property type="match status" value="1"/>
</dbReference>
<evidence type="ECO:0000256" key="2">
    <source>
        <dbReference type="SAM" id="MobiDB-lite"/>
    </source>
</evidence>
<evidence type="ECO:0000313" key="5">
    <source>
        <dbReference type="Proteomes" id="UP001285441"/>
    </source>
</evidence>
<evidence type="ECO:0000259" key="3">
    <source>
        <dbReference type="PROSITE" id="PS50048"/>
    </source>
</evidence>
<feature type="compositionally biased region" description="Pro residues" evidence="2">
    <location>
        <begin position="101"/>
        <end position="110"/>
    </location>
</feature>